<name>A0A6B9FVB7_PANCY</name>
<accession>A0A6B9FVB7</accession>
<dbReference type="Pfam" id="PF06092">
    <property type="entry name" value="DUF943"/>
    <property type="match status" value="1"/>
</dbReference>
<dbReference type="RefSeq" id="WP_208713535.1">
    <property type="nucleotide sequence ID" value="NZ_CP024768.1"/>
</dbReference>
<dbReference type="AlphaFoldDB" id="A0A6B9FVB7"/>
<dbReference type="EMBL" id="CP024768">
    <property type="protein sequence ID" value="QGY27482.1"/>
    <property type="molecule type" value="Genomic_DNA"/>
</dbReference>
<keyword evidence="1" id="KW-0472">Membrane</keyword>
<evidence type="ECO:0000256" key="1">
    <source>
        <dbReference type="SAM" id="Phobius"/>
    </source>
</evidence>
<sequence>MKKRYILFSFIILVAGLYFYLEYREVNVIDTHRSGDSLAIIVDHLPLSESGKIDWWLENKNGILAQYADNPLYITFFAFGDGYQELGKKDRLCFNDINPPKNCIDKNILMSVLRMHNGDLRFGIDYSAYVRTKDGRITKVK</sequence>
<reference evidence="2 3" key="1">
    <citation type="submission" date="2017-11" db="EMBL/GenBank/DDBJ databases">
        <title>Genome sequence of Pantoea cypripedii NE1.</title>
        <authorList>
            <person name="Nascimento F.X."/>
        </authorList>
    </citation>
    <scope>NUCLEOTIDE SEQUENCE [LARGE SCALE GENOMIC DNA]</scope>
    <source>
        <strain evidence="2 3">NE1</strain>
    </source>
</reference>
<feature type="transmembrane region" description="Helical" evidence="1">
    <location>
        <begin position="5"/>
        <end position="21"/>
    </location>
</feature>
<dbReference type="Proteomes" id="UP000502005">
    <property type="component" value="Chromosome"/>
</dbReference>
<protein>
    <recommendedName>
        <fullName evidence="4">DUF943 domain-containing protein</fullName>
    </recommendedName>
</protein>
<evidence type="ECO:0008006" key="4">
    <source>
        <dbReference type="Google" id="ProtNLM"/>
    </source>
</evidence>
<dbReference type="InterPro" id="IPR010351">
    <property type="entry name" value="DUF943"/>
</dbReference>
<keyword evidence="1" id="KW-0812">Transmembrane</keyword>
<gene>
    <name evidence="2" type="ORF">CUN67_00380</name>
</gene>
<keyword evidence="1" id="KW-1133">Transmembrane helix</keyword>
<evidence type="ECO:0000313" key="2">
    <source>
        <dbReference type="EMBL" id="QGY27482.1"/>
    </source>
</evidence>
<proteinExistence type="predicted"/>
<organism evidence="2 3">
    <name type="scientific">Pantoea cypripedii</name>
    <name type="common">Pectobacterium cypripedii</name>
    <name type="synonym">Erwinia cypripedii</name>
    <dbReference type="NCBI Taxonomy" id="55209"/>
    <lineage>
        <taxon>Bacteria</taxon>
        <taxon>Pseudomonadati</taxon>
        <taxon>Pseudomonadota</taxon>
        <taxon>Gammaproteobacteria</taxon>
        <taxon>Enterobacterales</taxon>
        <taxon>Erwiniaceae</taxon>
        <taxon>Pantoea</taxon>
    </lineage>
</organism>
<evidence type="ECO:0000313" key="3">
    <source>
        <dbReference type="Proteomes" id="UP000502005"/>
    </source>
</evidence>